<sequence>MHNSENAFGGMSRRLPPAFHTLASHSGLEKLRELARSDEFSDSESDGVDDEDEEEDDDDEHDEAVTMIVPCRCSSPKRKIGVAQHCAQLRQQKKSDDKAGSSPKDDEWELVDKSPTFESVLEGKAELGGESWFVQEREQSTREIP</sequence>
<feature type="compositionally biased region" description="Acidic residues" evidence="1">
    <location>
        <begin position="40"/>
        <end position="62"/>
    </location>
</feature>
<feature type="compositionally biased region" description="Basic and acidic residues" evidence="1">
    <location>
        <begin position="93"/>
        <end position="105"/>
    </location>
</feature>
<protein>
    <submittedName>
        <fullName evidence="2">Uncharacterized protein</fullName>
    </submittedName>
</protein>
<keyword evidence="3" id="KW-1185">Reference proteome</keyword>
<feature type="region of interest" description="Disordered" evidence="1">
    <location>
        <begin position="33"/>
        <end position="65"/>
    </location>
</feature>
<accession>A0AAV0V447</accession>
<dbReference type="AlphaFoldDB" id="A0AAV0V447"/>
<name>A0AAV0V447_9STRA</name>
<comment type="caution">
    <text evidence="2">The sequence shown here is derived from an EMBL/GenBank/DDBJ whole genome shotgun (WGS) entry which is preliminary data.</text>
</comment>
<evidence type="ECO:0000256" key="1">
    <source>
        <dbReference type="SAM" id="MobiDB-lite"/>
    </source>
</evidence>
<evidence type="ECO:0000313" key="3">
    <source>
        <dbReference type="Proteomes" id="UP001162029"/>
    </source>
</evidence>
<dbReference type="EMBL" id="CANTFM010001825">
    <property type="protein sequence ID" value="CAI5743073.1"/>
    <property type="molecule type" value="Genomic_DNA"/>
</dbReference>
<reference evidence="2" key="1">
    <citation type="submission" date="2022-12" db="EMBL/GenBank/DDBJ databases">
        <authorList>
            <person name="Webb A."/>
        </authorList>
    </citation>
    <scope>NUCLEOTIDE SEQUENCE</scope>
    <source>
        <strain evidence="2">Pd1</strain>
    </source>
</reference>
<proteinExistence type="predicted"/>
<dbReference type="Proteomes" id="UP001162029">
    <property type="component" value="Unassembled WGS sequence"/>
</dbReference>
<feature type="region of interest" description="Disordered" evidence="1">
    <location>
        <begin position="89"/>
        <end position="115"/>
    </location>
</feature>
<evidence type="ECO:0000313" key="2">
    <source>
        <dbReference type="EMBL" id="CAI5743073.1"/>
    </source>
</evidence>
<organism evidence="2 3">
    <name type="scientific">Peronospora destructor</name>
    <dbReference type="NCBI Taxonomy" id="86335"/>
    <lineage>
        <taxon>Eukaryota</taxon>
        <taxon>Sar</taxon>
        <taxon>Stramenopiles</taxon>
        <taxon>Oomycota</taxon>
        <taxon>Peronosporomycetes</taxon>
        <taxon>Peronosporales</taxon>
        <taxon>Peronosporaceae</taxon>
        <taxon>Peronospora</taxon>
    </lineage>
</organism>
<gene>
    <name evidence="2" type="ORF">PDE001_LOCUS8543</name>
</gene>